<organism evidence="1 2">
    <name type="scientific">Artomyces pyxidatus</name>
    <dbReference type="NCBI Taxonomy" id="48021"/>
    <lineage>
        <taxon>Eukaryota</taxon>
        <taxon>Fungi</taxon>
        <taxon>Dikarya</taxon>
        <taxon>Basidiomycota</taxon>
        <taxon>Agaricomycotina</taxon>
        <taxon>Agaricomycetes</taxon>
        <taxon>Russulales</taxon>
        <taxon>Auriscalpiaceae</taxon>
        <taxon>Artomyces</taxon>
    </lineage>
</organism>
<sequence length="166" mass="19419">MLALVRPPRRAVLRAARLLHASAPRCDRVGPPDPISNIRPILYDDPLPDSPRHPYSLSEFRGDTRDYQWKLQRQQLDAWNHAFWTDSNTRFECGRAAALSRAEATPEAQERALADFYRDWVVQEGPRQDEYNRELRRRTVEEIKLSVRVHYWAFRARMAGLDTPPP</sequence>
<dbReference type="EMBL" id="MU277195">
    <property type="protein sequence ID" value="KAI0065381.1"/>
    <property type="molecule type" value="Genomic_DNA"/>
</dbReference>
<reference evidence="1" key="2">
    <citation type="journal article" date="2022" name="New Phytol.">
        <title>Evolutionary transition to the ectomycorrhizal habit in the genomes of a hyperdiverse lineage of mushroom-forming fungi.</title>
        <authorList>
            <person name="Looney B."/>
            <person name="Miyauchi S."/>
            <person name="Morin E."/>
            <person name="Drula E."/>
            <person name="Courty P.E."/>
            <person name="Kohler A."/>
            <person name="Kuo A."/>
            <person name="LaButti K."/>
            <person name="Pangilinan J."/>
            <person name="Lipzen A."/>
            <person name="Riley R."/>
            <person name="Andreopoulos W."/>
            <person name="He G."/>
            <person name="Johnson J."/>
            <person name="Nolan M."/>
            <person name="Tritt A."/>
            <person name="Barry K.W."/>
            <person name="Grigoriev I.V."/>
            <person name="Nagy L.G."/>
            <person name="Hibbett D."/>
            <person name="Henrissat B."/>
            <person name="Matheny P.B."/>
            <person name="Labbe J."/>
            <person name="Martin F.M."/>
        </authorList>
    </citation>
    <scope>NUCLEOTIDE SEQUENCE</scope>
    <source>
        <strain evidence="1">HHB10654</strain>
    </source>
</reference>
<name>A0ACB8TB34_9AGAM</name>
<protein>
    <submittedName>
        <fullName evidence="1">Uncharacterized protein</fullName>
    </submittedName>
</protein>
<reference evidence="1" key="1">
    <citation type="submission" date="2021-03" db="EMBL/GenBank/DDBJ databases">
        <authorList>
            <consortium name="DOE Joint Genome Institute"/>
            <person name="Ahrendt S."/>
            <person name="Looney B.P."/>
            <person name="Miyauchi S."/>
            <person name="Morin E."/>
            <person name="Drula E."/>
            <person name="Courty P.E."/>
            <person name="Chicoki N."/>
            <person name="Fauchery L."/>
            <person name="Kohler A."/>
            <person name="Kuo A."/>
            <person name="Labutti K."/>
            <person name="Pangilinan J."/>
            <person name="Lipzen A."/>
            <person name="Riley R."/>
            <person name="Andreopoulos W."/>
            <person name="He G."/>
            <person name="Johnson J."/>
            <person name="Barry K.W."/>
            <person name="Grigoriev I.V."/>
            <person name="Nagy L."/>
            <person name="Hibbett D."/>
            <person name="Henrissat B."/>
            <person name="Matheny P.B."/>
            <person name="Labbe J."/>
            <person name="Martin F."/>
        </authorList>
    </citation>
    <scope>NUCLEOTIDE SEQUENCE</scope>
    <source>
        <strain evidence="1">HHB10654</strain>
    </source>
</reference>
<keyword evidence="2" id="KW-1185">Reference proteome</keyword>
<gene>
    <name evidence="1" type="ORF">BV25DRAFT_1798454</name>
</gene>
<evidence type="ECO:0000313" key="2">
    <source>
        <dbReference type="Proteomes" id="UP000814140"/>
    </source>
</evidence>
<comment type="caution">
    <text evidence="1">The sequence shown here is derived from an EMBL/GenBank/DDBJ whole genome shotgun (WGS) entry which is preliminary data.</text>
</comment>
<accession>A0ACB8TB34</accession>
<dbReference type="Proteomes" id="UP000814140">
    <property type="component" value="Unassembled WGS sequence"/>
</dbReference>
<evidence type="ECO:0000313" key="1">
    <source>
        <dbReference type="EMBL" id="KAI0065381.1"/>
    </source>
</evidence>
<proteinExistence type="predicted"/>